<keyword evidence="4" id="KW-0472">Membrane</keyword>
<evidence type="ECO:0000256" key="2">
    <source>
        <dbReference type="ARBA" id="ARBA00022481"/>
    </source>
</evidence>
<comment type="subcellular location">
    <subcellularLocation>
        <location evidence="1">Cell surface</location>
    </subcellularLocation>
</comment>
<dbReference type="PRINTS" id="PR00813">
    <property type="entry name" value="BCTERIALGSPG"/>
</dbReference>
<keyword evidence="4" id="KW-1133">Transmembrane helix</keyword>
<dbReference type="AlphaFoldDB" id="A0A1T4XMT7"/>
<keyword evidence="4" id="KW-0812">Transmembrane</keyword>
<dbReference type="GO" id="GO:0009986">
    <property type="term" value="C:cell surface"/>
    <property type="evidence" value="ECO:0007669"/>
    <property type="project" value="UniProtKB-SubCell"/>
</dbReference>
<dbReference type="Pfam" id="PF07963">
    <property type="entry name" value="N_methyl"/>
    <property type="match status" value="1"/>
</dbReference>
<protein>
    <submittedName>
        <fullName evidence="5">Prepilin-type N-terminal cleavage/methylation domain-containing protein</fullName>
    </submittedName>
</protein>
<organism evidence="5 6">
    <name type="scientific">Sporosarcina newyorkensis</name>
    <dbReference type="NCBI Taxonomy" id="759851"/>
    <lineage>
        <taxon>Bacteria</taxon>
        <taxon>Bacillati</taxon>
        <taxon>Bacillota</taxon>
        <taxon>Bacilli</taxon>
        <taxon>Bacillales</taxon>
        <taxon>Caryophanaceae</taxon>
        <taxon>Sporosarcina</taxon>
    </lineage>
</organism>
<name>A0A1T4XMT7_9BACL</name>
<dbReference type="GO" id="GO:0015627">
    <property type="term" value="C:type II protein secretion system complex"/>
    <property type="evidence" value="ECO:0007669"/>
    <property type="project" value="InterPro"/>
</dbReference>
<keyword evidence="3" id="KW-0178">Competence</keyword>
<dbReference type="InterPro" id="IPR012902">
    <property type="entry name" value="N_methyl_site"/>
</dbReference>
<gene>
    <name evidence="5" type="ORF">SAMN04244570_1024</name>
</gene>
<sequence length="149" mass="15252">MKKFLQKKLKNEKGLTLVELLAVIVILGIIAAIAVPAIGNIITNSKVNALKADGQNVLAAAQMYFTENGSKDGTTVTQEVLNTDGFLEDAGGFAAKEGATAAVVTKAATGNTITGTAANKGVTVAFAAATNKEINEVGTKTSGKLTITR</sequence>
<dbReference type="SUPFAM" id="SSF54523">
    <property type="entry name" value="Pili subunits"/>
    <property type="match status" value="1"/>
</dbReference>
<dbReference type="NCBIfam" id="TIGR02532">
    <property type="entry name" value="IV_pilin_GFxxxE"/>
    <property type="match status" value="1"/>
</dbReference>
<dbReference type="EMBL" id="FUYJ01000001">
    <property type="protein sequence ID" value="SKA90829.1"/>
    <property type="molecule type" value="Genomic_DNA"/>
</dbReference>
<reference evidence="6" key="1">
    <citation type="submission" date="2017-02" db="EMBL/GenBank/DDBJ databases">
        <authorList>
            <person name="Varghese N."/>
            <person name="Submissions S."/>
        </authorList>
    </citation>
    <scope>NUCLEOTIDE SEQUENCE [LARGE SCALE GENOMIC DNA]</scope>
    <source>
        <strain evidence="6">DSM 23966</strain>
    </source>
</reference>
<dbReference type="GO" id="GO:0015628">
    <property type="term" value="P:protein secretion by the type II secretion system"/>
    <property type="evidence" value="ECO:0007669"/>
    <property type="project" value="InterPro"/>
</dbReference>
<evidence type="ECO:0000313" key="6">
    <source>
        <dbReference type="Proteomes" id="UP000190042"/>
    </source>
</evidence>
<dbReference type="GO" id="GO:0030420">
    <property type="term" value="P:establishment of competence for transformation"/>
    <property type="evidence" value="ECO:0007669"/>
    <property type="project" value="UniProtKB-KW"/>
</dbReference>
<dbReference type="RefSeq" id="WP_078816773.1">
    <property type="nucleotide sequence ID" value="NZ_FUYJ01000001.1"/>
</dbReference>
<keyword evidence="2" id="KW-0488">Methylation</keyword>
<evidence type="ECO:0000313" key="5">
    <source>
        <dbReference type="EMBL" id="SKA90829.1"/>
    </source>
</evidence>
<dbReference type="InterPro" id="IPR045584">
    <property type="entry name" value="Pilin-like"/>
</dbReference>
<evidence type="ECO:0000256" key="4">
    <source>
        <dbReference type="SAM" id="Phobius"/>
    </source>
</evidence>
<dbReference type="Gene3D" id="3.30.700.10">
    <property type="entry name" value="Glycoprotein, Type 4 Pilin"/>
    <property type="match status" value="1"/>
</dbReference>
<feature type="transmembrane region" description="Helical" evidence="4">
    <location>
        <begin position="20"/>
        <end position="42"/>
    </location>
</feature>
<dbReference type="PROSITE" id="PS00409">
    <property type="entry name" value="PROKAR_NTER_METHYL"/>
    <property type="match status" value="1"/>
</dbReference>
<proteinExistence type="predicted"/>
<evidence type="ECO:0000256" key="1">
    <source>
        <dbReference type="ARBA" id="ARBA00004241"/>
    </source>
</evidence>
<accession>A0A1T4XMT7</accession>
<dbReference type="InterPro" id="IPR000983">
    <property type="entry name" value="Bac_GSPG_pilin"/>
</dbReference>
<keyword evidence="6" id="KW-1185">Reference proteome</keyword>
<evidence type="ECO:0000256" key="3">
    <source>
        <dbReference type="ARBA" id="ARBA00023287"/>
    </source>
</evidence>
<dbReference type="Proteomes" id="UP000190042">
    <property type="component" value="Unassembled WGS sequence"/>
</dbReference>